<proteinExistence type="inferred from homology"/>
<dbReference type="InterPro" id="IPR000192">
    <property type="entry name" value="Aminotrans_V_dom"/>
</dbReference>
<evidence type="ECO:0000313" key="6">
    <source>
        <dbReference type="EMBL" id="WTT22242.1"/>
    </source>
</evidence>
<name>A0AAU2AFL9_9ACTN</name>
<dbReference type="Pfam" id="PF00266">
    <property type="entry name" value="Aminotran_5"/>
    <property type="match status" value="1"/>
</dbReference>
<keyword evidence="2" id="KW-0663">Pyridoxal phosphate</keyword>
<dbReference type="InterPro" id="IPR036263">
    <property type="entry name" value="Chorismate_II_sf"/>
</dbReference>
<dbReference type="InterPro" id="IPR015422">
    <property type="entry name" value="PyrdxlP-dep_Trfase_small"/>
</dbReference>
<dbReference type="GO" id="GO:0008483">
    <property type="term" value="F:transaminase activity"/>
    <property type="evidence" value="ECO:0007669"/>
    <property type="project" value="UniProtKB-KW"/>
</dbReference>
<dbReference type="InterPro" id="IPR015424">
    <property type="entry name" value="PyrdxlP-dep_Trfase"/>
</dbReference>
<dbReference type="GO" id="GO:0046417">
    <property type="term" value="P:chorismate metabolic process"/>
    <property type="evidence" value="ECO:0007669"/>
    <property type="project" value="InterPro"/>
</dbReference>
<dbReference type="Gene3D" id="3.90.1150.10">
    <property type="entry name" value="Aspartate Aminotransferase, domain 1"/>
    <property type="match status" value="1"/>
</dbReference>
<evidence type="ECO:0000256" key="3">
    <source>
        <dbReference type="RuleBase" id="RU004075"/>
    </source>
</evidence>
<evidence type="ECO:0000259" key="5">
    <source>
        <dbReference type="PROSITE" id="PS51168"/>
    </source>
</evidence>
<evidence type="ECO:0000256" key="2">
    <source>
        <dbReference type="ARBA" id="ARBA00022898"/>
    </source>
</evidence>
<dbReference type="SUPFAM" id="SSF48600">
    <property type="entry name" value="Chorismate mutase II"/>
    <property type="match status" value="1"/>
</dbReference>
<feature type="domain" description="Chorismate mutase" evidence="5">
    <location>
        <begin position="425"/>
        <end position="506"/>
    </location>
</feature>
<reference evidence="6" key="1">
    <citation type="submission" date="2022-10" db="EMBL/GenBank/DDBJ databases">
        <title>The complete genomes of actinobacterial strains from the NBC collection.</title>
        <authorList>
            <person name="Joergensen T.S."/>
            <person name="Alvarez Arevalo M."/>
            <person name="Sterndorff E.B."/>
            <person name="Faurdal D."/>
            <person name="Vuksanovic O."/>
            <person name="Mourched A.-S."/>
            <person name="Charusanti P."/>
            <person name="Shaw S."/>
            <person name="Blin K."/>
            <person name="Weber T."/>
        </authorList>
    </citation>
    <scope>NUCLEOTIDE SEQUENCE</scope>
    <source>
        <strain evidence="6">NBC_00093</strain>
    </source>
</reference>
<sequence>MSGDATAEDFQSCVRREFPVLARKTYLDSACIGVASARSVRAVTDLVQGMQYCNAESGTEMHGGLNEIRAAARPTAARLIGAEPADIALVESTTHGLKIAVESLPLDAGDQVLMPDLEFIQMGLMWRQLEERGITVGTVPHDEAGRVTVDAVRALLTSNVRVLALSSVQWTNGFRADLAALSELCRQHGVWLVVDAAQHLGALPLNVRRTPVDILVCGGHKWLCSPFGAGFLYLSPRIRPRLRRPVAGFFAVKPPARTWGEAFLRTDITPLQDYEFSDDAHAWETGGTGNYAGAVGLSAALSLILELRTERIESHIGMLTEILVEGLDRLGVGIVSPRDSRHRSGIVTFSTGRAASDIALMRALLTAGVAVSVRYTSGVGGIRVSCHHYNTLTDLDLLLTTVQAWQRRPRNSQRPVSRAELTGVRAAVAQVARQRALIDALDDDLMGLITARGGVSRGIRVSRLEGAMSRTDLAREREIVERFHHRLGQDGTRLALELLRMCKGDT</sequence>
<comment type="cofactor">
    <cofactor evidence="1 4">
        <name>pyridoxal 5'-phosphate</name>
        <dbReference type="ChEBI" id="CHEBI:597326"/>
    </cofactor>
</comment>
<dbReference type="PROSITE" id="PS00595">
    <property type="entry name" value="AA_TRANSFER_CLASS_5"/>
    <property type="match status" value="1"/>
</dbReference>
<dbReference type="Gene3D" id="3.40.640.10">
    <property type="entry name" value="Type I PLP-dependent aspartate aminotransferase-like (Major domain)"/>
    <property type="match status" value="1"/>
</dbReference>
<dbReference type="PANTHER" id="PTHR43586:SF15">
    <property type="entry name" value="BLR3095 PROTEIN"/>
    <property type="match status" value="1"/>
</dbReference>
<dbReference type="InterPro" id="IPR002701">
    <property type="entry name" value="CM_II_prokaryot"/>
</dbReference>
<dbReference type="EMBL" id="CP108222">
    <property type="protein sequence ID" value="WTT22242.1"/>
    <property type="molecule type" value="Genomic_DNA"/>
</dbReference>
<dbReference type="AlphaFoldDB" id="A0AAU2AFL9"/>
<dbReference type="PROSITE" id="PS51168">
    <property type="entry name" value="CHORISMATE_MUT_2"/>
    <property type="match status" value="1"/>
</dbReference>
<dbReference type="SUPFAM" id="SSF53383">
    <property type="entry name" value="PLP-dependent transferases"/>
    <property type="match status" value="1"/>
</dbReference>
<accession>A0AAU2AFL9</accession>
<dbReference type="InterPro" id="IPR036979">
    <property type="entry name" value="CM_dom_sf"/>
</dbReference>
<gene>
    <name evidence="6" type="ORF">OHA22_45230</name>
</gene>
<evidence type="ECO:0000256" key="4">
    <source>
        <dbReference type="RuleBase" id="RU004504"/>
    </source>
</evidence>
<dbReference type="GO" id="GO:0004106">
    <property type="term" value="F:chorismate mutase activity"/>
    <property type="evidence" value="ECO:0007669"/>
    <property type="project" value="InterPro"/>
</dbReference>
<keyword evidence="6" id="KW-0032">Aminotransferase</keyword>
<dbReference type="PANTHER" id="PTHR43586">
    <property type="entry name" value="CYSTEINE DESULFURASE"/>
    <property type="match status" value="1"/>
</dbReference>
<dbReference type="SMART" id="SM00830">
    <property type="entry name" value="CM_2"/>
    <property type="match status" value="1"/>
</dbReference>
<keyword evidence="6" id="KW-0808">Transferase</keyword>
<dbReference type="InterPro" id="IPR020578">
    <property type="entry name" value="Aminotrans_V_PyrdxlP_BS"/>
</dbReference>
<dbReference type="InterPro" id="IPR015421">
    <property type="entry name" value="PyrdxlP-dep_Trfase_major"/>
</dbReference>
<dbReference type="Gene3D" id="1.20.59.10">
    <property type="entry name" value="Chorismate mutase"/>
    <property type="match status" value="1"/>
</dbReference>
<comment type="similarity">
    <text evidence="3">Belongs to the class-V pyridoxal-phosphate-dependent aminotransferase family.</text>
</comment>
<protein>
    <submittedName>
        <fullName evidence="6">Aminotransferase class V-fold PLP-dependent enzyme</fullName>
    </submittedName>
</protein>
<organism evidence="6">
    <name type="scientific">Streptomyces sp. NBC_00093</name>
    <dbReference type="NCBI Taxonomy" id="2975649"/>
    <lineage>
        <taxon>Bacteria</taxon>
        <taxon>Bacillati</taxon>
        <taxon>Actinomycetota</taxon>
        <taxon>Actinomycetes</taxon>
        <taxon>Kitasatosporales</taxon>
        <taxon>Streptomycetaceae</taxon>
        <taxon>Streptomyces</taxon>
    </lineage>
</organism>
<evidence type="ECO:0000256" key="1">
    <source>
        <dbReference type="ARBA" id="ARBA00001933"/>
    </source>
</evidence>